<proteinExistence type="predicted"/>
<reference evidence="2 3" key="1">
    <citation type="journal article" date="2019" name="Sci. Rep.">
        <title>Orb-weaving spider Araneus ventricosus genome elucidates the spidroin gene catalogue.</title>
        <authorList>
            <person name="Kono N."/>
            <person name="Nakamura H."/>
            <person name="Ohtoshi R."/>
            <person name="Moran D.A.P."/>
            <person name="Shinohara A."/>
            <person name="Yoshida Y."/>
            <person name="Fujiwara M."/>
            <person name="Mori M."/>
            <person name="Tomita M."/>
            <person name="Arakawa K."/>
        </authorList>
    </citation>
    <scope>NUCLEOTIDE SEQUENCE [LARGE SCALE GENOMIC DNA]</scope>
</reference>
<gene>
    <name evidence="2" type="ORF">AVEN_177346_1</name>
</gene>
<comment type="caution">
    <text evidence="2">The sequence shown here is derived from an EMBL/GenBank/DDBJ whole genome shotgun (WGS) entry which is preliminary data.</text>
</comment>
<feature type="region of interest" description="Disordered" evidence="1">
    <location>
        <begin position="37"/>
        <end position="102"/>
    </location>
</feature>
<name>A0A4Y2QH40_ARAVE</name>
<accession>A0A4Y2QH40</accession>
<evidence type="ECO:0000256" key="1">
    <source>
        <dbReference type="SAM" id="MobiDB-lite"/>
    </source>
</evidence>
<sequence length="102" mass="12088">MVRFCATLGKCGYVYTGNEISDKDVLRTLIYCSTAEMKKSMEKGQEEMREEDRRKAEKRTRRNEKKGQEEMRKEEMKNEIQTQCPKVQSQEQRSQSTVAQRK</sequence>
<feature type="compositionally biased region" description="Basic and acidic residues" evidence="1">
    <location>
        <begin position="65"/>
        <end position="78"/>
    </location>
</feature>
<feature type="compositionally biased region" description="Polar residues" evidence="1">
    <location>
        <begin position="79"/>
        <end position="102"/>
    </location>
</feature>
<feature type="compositionally biased region" description="Basic and acidic residues" evidence="1">
    <location>
        <begin position="37"/>
        <end position="55"/>
    </location>
</feature>
<dbReference type="AlphaFoldDB" id="A0A4Y2QH40"/>
<dbReference type="Proteomes" id="UP000499080">
    <property type="component" value="Unassembled WGS sequence"/>
</dbReference>
<dbReference type="EMBL" id="BGPR01013862">
    <property type="protein sequence ID" value="GBN62605.1"/>
    <property type="molecule type" value="Genomic_DNA"/>
</dbReference>
<organism evidence="2 3">
    <name type="scientific">Araneus ventricosus</name>
    <name type="common">Orbweaver spider</name>
    <name type="synonym">Epeira ventricosa</name>
    <dbReference type="NCBI Taxonomy" id="182803"/>
    <lineage>
        <taxon>Eukaryota</taxon>
        <taxon>Metazoa</taxon>
        <taxon>Ecdysozoa</taxon>
        <taxon>Arthropoda</taxon>
        <taxon>Chelicerata</taxon>
        <taxon>Arachnida</taxon>
        <taxon>Araneae</taxon>
        <taxon>Araneomorphae</taxon>
        <taxon>Entelegynae</taxon>
        <taxon>Araneoidea</taxon>
        <taxon>Araneidae</taxon>
        <taxon>Araneus</taxon>
    </lineage>
</organism>
<keyword evidence="3" id="KW-1185">Reference proteome</keyword>
<protein>
    <submittedName>
        <fullName evidence="2">Uncharacterized protein</fullName>
    </submittedName>
</protein>
<evidence type="ECO:0000313" key="3">
    <source>
        <dbReference type="Proteomes" id="UP000499080"/>
    </source>
</evidence>
<evidence type="ECO:0000313" key="2">
    <source>
        <dbReference type="EMBL" id="GBN62605.1"/>
    </source>
</evidence>